<dbReference type="InterPro" id="IPR029000">
    <property type="entry name" value="Cyclophilin-like_dom_sf"/>
</dbReference>
<evidence type="ECO:0000256" key="1">
    <source>
        <dbReference type="ARBA" id="ARBA00022741"/>
    </source>
</evidence>
<sequence length="299" mass="32907">MLKVINPGILMTVQDQGRKKHRSFGVPISGVMDHYAANCANYLLGNSEKEAVIEITMGGVTLDVVEDTDISVTGGDLNGYINEKHLPMWKKLTVHSGDRLTFKGPKSGMRTYIALPGGIESPSYLGSQSVYEKAGFGKAFQKGDNIKGRQSTAAHAKSIQPMEIPTYTKEVTVRVVPSHYESSFKDSSIQYFYEKGFTIKAADRMGCQLQGHRLERKENIDILSEATTYGTIQVPAEGSPIILLADAQTTGGYPTIGTVLTEDLWRIAQLPPGGKLFFERYPLKEDLIERSSSYESIDS</sequence>
<keyword evidence="6" id="KW-1185">Reference proteome</keyword>
<reference evidence="5 6" key="1">
    <citation type="submission" date="2019-07" db="EMBL/GenBank/DDBJ databases">
        <title>Allobacillus sp. nov. SKP isolated from shrimp paste of Euphausiacea.</title>
        <authorList>
            <person name="Kanchanasin P."/>
            <person name="Tanasupawat S."/>
            <person name="Shi W."/>
            <person name="Wu L."/>
            <person name="Ma J."/>
        </authorList>
    </citation>
    <scope>NUCLEOTIDE SEQUENCE [LARGE SCALE GENOMIC DNA]</scope>
    <source>
        <strain evidence="5 6">SKP4-8</strain>
    </source>
</reference>
<dbReference type="AlphaFoldDB" id="A0A556PM85"/>
<dbReference type="Gene3D" id="2.40.100.10">
    <property type="entry name" value="Cyclophilin-like"/>
    <property type="match status" value="1"/>
</dbReference>
<dbReference type="OrthoDB" id="9782422at2"/>
<proteinExistence type="predicted"/>
<dbReference type="GO" id="GO:0016740">
    <property type="term" value="F:transferase activity"/>
    <property type="evidence" value="ECO:0007669"/>
    <property type="project" value="UniProtKB-KW"/>
</dbReference>
<gene>
    <name evidence="5" type="ORF">FPQ13_06705</name>
</gene>
<evidence type="ECO:0000313" key="5">
    <source>
        <dbReference type="EMBL" id="TSJ65491.1"/>
    </source>
</evidence>
<keyword evidence="1" id="KW-0547">Nucleotide-binding</keyword>
<keyword evidence="5" id="KW-0808">Transferase</keyword>
<dbReference type="InterPro" id="IPR052708">
    <property type="entry name" value="PxpC"/>
</dbReference>
<organism evidence="5 6">
    <name type="scientific">Allobacillus salarius</name>
    <dbReference type="NCBI Taxonomy" id="1955272"/>
    <lineage>
        <taxon>Bacteria</taxon>
        <taxon>Bacillati</taxon>
        <taxon>Bacillota</taxon>
        <taxon>Bacilli</taxon>
        <taxon>Bacillales</taxon>
        <taxon>Bacillaceae</taxon>
        <taxon>Allobacillus</taxon>
    </lineage>
</organism>
<accession>A0A556PM85</accession>
<dbReference type="RefSeq" id="WP_144088565.1">
    <property type="nucleotide sequence ID" value="NZ_VMHE01000009.1"/>
</dbReference>
<keyword evidence="3" id="KW-0067">ATP-binding</keyword>
<dbReference type="SUPFAM" id="SSF50891">
    <property type="entry name" value="Cyclophilin-like"/>
    <property type="match status" value="1"/>
</dbReference>
<dbReference type="PANTHER" id="PTHR43309:SF5">
    <property type="entry name" value="5-OXOPROLINASE SUBUNIT C"/>
    <property type="match status" value="1"/>
</dbReference>
<dbReference type="GO" id="GO:0016787">
    <property type="term" value="F:hydrolase activity"/>
    <property type="evidence" value="ECO:0007669"/>
    <property type="project" value="UniProtKB-KW"/>
</dbReference>
<dbReference type="PANTHER" id="PTHR43309">
    <property type="entry name" value="5-OXOPROLINASE SUBUNIT C"/>
    <property type="match status" value="1"/>
</dbReference>
<evidence type="ECO:0000313" key="6">
    <source>
        <dbReference type="Proteomes" id="UP000316425"/>
    </source>
</evidence>
<dbReference type="Pfam" id="PF02626">
    <property type="entry name" value="CT_A_B"/>
    <property type="match status" value="1"/>
</dbReference>
<feature type="domain" description="Carboxyltransferase" evidence="4">
    <location>
        <begin position="23"/>
        <end position="297"/>
    </location>
</feature>
<evidence type="ECO:0000256" key="3">
    <source>
        <dbReference type="ARBA" id="ARBA00022840"/>
    </source>
</evidence>
<dbReference type="InterPro" id="IPR003778">
    <property type="entry name" value="CT_A_B"/>
</dbReference>
<keyword evidence="2" id="KW-0378">Hydrolase</keyword>
<dbReference type="SMART" id="SM00797">
    <property type="entry name" value="AHS2"/>
    <property type="match status" value="1"/>
</dbReference>
<comment type="caution">
    <text evidence="5">The sequence shown here is derived from an EMBL/GenBank/DDBJ whole genome shotgun (WGS) entry which is preliminary data.</text>
</comment>
<name>A0A556PM85_9BACI</name>
<dbReference type="EMBL" id="VMHE01000009">
    <property type="protein sequence ID" value="TSJ65491.1"/>
    <property type="molecule type" value="Genomic_DNA"/>
</dbReference>
<evidence type="ECO:0000256" key="2">
    <source>
        <dbReference type="ARBA" id="ARBA00022801"/>
    </source>
</evidence>
<evidence type="ECO:0000259" key="4">
    <source>
        <dbReference type="SMART" id="SM00797"/>
    </source>
</evidence>
<dbReference type="GO" id="GO:0005524">
    <property type="term" value="F:ATP binding"/>
    <property type="evidence" value="ECO:0007669"/>
    <property type="project" value="UniProtKB-KW"/>
</dbReference>
<dbReference type="NCBIfam" id="TIGR00724">
    <property type="entry name" value="urea_amlyse_rel"/>
    <property type="match status" value="1"/>
</dbReference>
<dbReference type="Proteomes" id="UP000316425">
    <property type="component" value="Unassembled WGS sequence"/>
</dbReference>
<protein>
    <submittedName>
        <fullName evidence="5">Biotin-dependent carboxyltransferase family protein</fullName>
    </submittedName>
</protein>